<dbReference type="InterPro" id="IPR013094">
    <property type="entry name" value="AB_hydrolase_3"/>
</dbReference>
<evidence type="ECO:0000313" key="5">
    <source>
        <dbReference type="EMBL" id="SIR71083.1"/>
    </source>
</evidence>
<evidence type="ECO:0000256" key="3">
    <source>
        <dbReference type="PROSITE-ProRule" id="PRU10038"/>
    </source>
</evidence>
<accession>A0A1N7D5B4</accession>
<dbReference type="GO" id="GO:0004806">
    <property type="term" value="F:triacylglycerol lipase activity"/>
    <property type="evidence" value="ECO:0007669"/>
    <property type="project" value="TreeGrafter"/>
</dbReference>
<dbReference type="PANTHER" id="PTHR48081">
    <property type="entry name" value="AB HYDROLASE SUPERFAMILY PROTEIN C4A8.06C"/>
    <property type="match status" value="1"/>
</dbReference>
<dbReference type="Proteomes" id="UP000186096">
    <property type="component" value="Unassembled WGS sequence"/>
</dbReference>
<dbReference type="SUPFAM" id="SSF53474">
    <property type="entry name" value="alpha/beta-Hydrolases"/>
    <property type="match status" value="1"/>
</dbReference>
<dbReference type="Gene3D" id="3.40.50.1820">
    <property type="entry name" value="alpha/beta hydrolase"/>
    <property type="match status" value="1"/>
</dbReference>
<evidence type="ECO:0000256" key="1">
    <source>
        <dbReference type="ARBA" id="ARBA00010515"/>
    </source>
</evidence>
<dbReference type="InterPro" id="IPR050300">
    <property type="entry name" value="GDXG_lipolytic_enzyme"/>
</dbReference>
<keyword evidence="6" id="KW-1185">Reference proteome</keyword>
<keyword evidence="2" id="KW-0378">Hydrolase</keyword>
<evidence type="ECO:0000313" key="6">
    <source>
        <dbReference type="Proteomes" id="UP000186096"/>
    </source>
</evidence>
<feature type="domain" description="Alpha/beta hydrolase fold-3" evidence="4">
    <location>
        <begin position="92"/>
        <end position="291"/>
    </location>
</feature>
<dbReference type="EMBL" id="FTNI01000013">
    <property type="protein sequence ID" value="SIR71083.1"/>
    <property type="molecule type" value="Genomic_DNA"/>
</dbReference>
<evidence type="ECO:0000259" key="4">
    <source>
        <dbReference type="Pfam" id="PF07859"/>
    </source>
</evidence>
<dbReference type="PROSITE" id="PS01174">
    <property type="entry name" value="LIPASE_GDXG_SER"/>
    <property type="match status" value="1"/>
</dbReference>
<organism evidence="5 6">
    <name type="scientific">Microbispora rosea</name>
    <dbReference type="NCBI Taxonomy" id="58117"/>
    <lineage>
        <taxon>Bacteria</taxon>
        <taxon>Bacillati</taxon>
        <taxon>Actinomycetota</taxon>
        <taxon>Actinomycetes</taxon>
        <taxon>Streptosporangiales</taxon>
        <taxon>Streptosporangiaceae</taxon>
        <taxon>Microbispora</taxon>
    </lineage>
</organism>
<dbReference type="OrthoDB" id="128186at2"/>
<dbReference type="InterPro" id="IPR002168">
    <property type="entry name" value="Lipase_GDXG_HIS_AS"/>
</dbReference>
<proteinExistence type="inferred from homology"/>
<reference evidence="6" key="1">
    <citation type="submission" date="2017-01" db="EMBL/GenBank/DDBJ databases">
        <authorList>
            <person name="Varghese N."/>
            <person name="Submissions S."/>
        </authorList>
    </citation>
    <scope>NUCLEOTIDE SEQUENCE [LARGE SCALE GENOMIC DNA]</scope>
    <source>
        <strain evidence="6">ATCC 12950</strain>
    </source>
</reference>
<comment type="similarity">
    <text evidence="1">Belongs to the 'GDXG' lipolytic enzyme family.</text>
</comment>
<gene>
    <name evidence="5" type="ORF">SAMN05421833_113149</name>
</gene>
<dbReference type="InterPro" id="IPR029058">
    <property type="entry name" value="AB_hydrolase_fold"/>
</dbReference>
<dbReference type="PANTHER" id="PTHR48081:SF30">
    <property type="entry name" value="ACETYL-HYDROLASE LIPR-RELATED"/>
    <property type="match status" value="1"/>
</dbReference>
<feature type="active site" evidence="3">
    <location>
        <position position="166"/>
    </location>
</feature>
<evidence type="ECO:0000256" key="2">
    <source>
        <dbReference type="ARBA" id="ARBA00022801"/>
    </source>
</evidence>
<name>A0A1N7D5B4_9ACTN</name>
<sequence>MGHELNVDIRPEYPVSWQAAAINGVLRGTMKPISTILVRNTAGMAVASRIMCLGERVPGILPKHVSIVPDRFGSCTGEWVHGGPGLDEGKVVLYFHGGAYFVCSPATHRPITWRLSAAAGRPVFSLDYRQGPVHSLAESLSDALQAYECLLGLGYAAQDIVLAGDSAGGHLTLATLLALRDRGMPLPTAGLCLSPWTDLSSSRRRANIWSDPMLPAGRVEWLARRWTDGLDCFDPLVSPVYGDYTGIPPLMIVTGSTEVLRDEARRVAVSARENGVQVTYEEWNRMPHIFPLLADVLPEGRLFFDHVSRFLDAVHDHTSASGVEAA</sequence>
<dbReference type="InterPro" id="IPR033140">
    <property type="entry name" value="Lipase_GDXG_put_SER_AS"/>
</dbReference>
<dbReference type="AlphaFoldDB" id="A0A1N7D5B4"/>
<dbReference type="STRING" id="58117.SAMN05421833_113149"/>
<protein>
    <submittedName>
        <fullName evidence="5">Acetyl esterase/lipase</fullName>
    </submittedName>
</protein>
<dbReference type="RefSeq" id="WP_076436637.1">
    <property type="nucleotide sequence ID" value="NZ_FTNI01000013.1"/>
</dbReference>
<dbReference type="Pfam" id="PF07859">
    <property type="entry name" value="Abhydrolase_3"/>
    <property type="match status" value="1"/>
</dbReference>
<dbReference type="PROSITE" id="PS01173">
    <property type="entry name" value="LIPASE_GDXG_HIS"/>
    <property type="match status" value="1"/>
</dbReference>